<dbReference type="SUPFAM" id="SSF46689">
    <property type="entry name" value="Homeodomain-like"/>
    <property type="match status" value="2"/>
</dbReference>
<dbReference type="PANTHER" id="PTHR43280:SF27">
    <property type="entry name" value="TRANSCRIPTIONAL REGULATOR MTLR"/>
    <property type="match status" value="1"/>
</dbReference>
<dbReference type="Proteomes" id="UP000501168">
    <property type="component" value="Chromosome"/>
</dbReference>
<gene>
    <name evidence="5" type="ORF">IPMB12_04000</name>
</gene>
<dbReference type="InterPro" id="IPR009057">
    <property type="entry name" value="Homeodomain-like_sf"/>
</dbReference>
<evidence type="ECO:0000313" key="5">
    <source>
        <dbReference type="EMBL" id="QIQ20919.1"/>
    </source>
</evidence>
<dbReference type="SMART" id="SM00342">
    <property type="entry name" value="HTH_ARAC"/>
    <property type="match status" value="1"/>
</dbReference>
<protein>
    <submittedName>
        <fullName evidence="5">AraC family transcriptional regulator</fullName>
    </submittedName>
</protein>
<dbReference type="PANTHER" id="PTHR43280">
    <property type="entry name" value="ARAC-FAMILY TRANSCRIPTIONAL REGULATOR"/>
    <property type="match status" value="1"/>
</dbReference>
<dbReference type="InParanoid" id="A0A6G9IAS0"/>
<dbReference type="AlphaFoldDB" id="A0A6G9IAS0"/>
<feature type="domain" description="HTH araC/xylS-type" evidence="4">
    <location>
        <begin position="178"/>
        <end position="276"/>
    </location>
</feature>
<dbReference type="PROSITE" id="PS01124">
    <property type="entry name" value="HTH_ARAC_FAMILY_2"/>
    <property type="match status" value="1"/>
</dbReference>
<evidence type="ECO:0000259" key="4">
    <source>
        <dbReference type="PROSITE" id="PS01124"/>
    </source>
</evidence>
<dbReference type="KEGG" id="orb:IPMB12_04000"/>
<dbReference type="InterPro" id="IPR014710">
    <property type="entry name" value="RmlC-like_jellyroll"/>
</dbReference>
<reference evidence="5 6" key="1">
    <citation type="submission" date="2020-03" db="EMBL/GenBank/DDBJ databases">
        <title>Complete genome sequence of Orbus sp. IPMB12 (BCRC 80908).</title>
        <authorList>
            <person name="Lo W.-S."/>
            <person name="Chang T.-H."/>
            <person name="Kuo C.-H."/>
        </authorList>
    </citation>
    <scope>NUCLEOTIDE SEQUENCE [LARGE SCALE GENOMIC DNA]</scope>
    <source>
        <strain evidence="5 6">IPMB12</strain>
    </source>
</reference>
<accession>A0A6G9IAS0</accession>
<evidence type="ECO:0000256" key="1">
    <source>
        <dbReference type="ARBA" id="ARBA00023015"/>
    </source>
</evidence>
<dbReference type="Gene3D" id="2.60.120.10">
    <property type="entry name" value="Jelly Rolls"/>
    <property type="match status" value="1"/>
</dbReference>
<keyword evidence="3" id="KW-0804">Transcription</keyword>
<sequence length="280" mass="32600">MPHTDVYKRDIYKNSCLAFKTVTDDFRSTWHAHPEFEIVYIESGFGCLHYGKQQHIYQKGDIFVLGPWVPHEFLEKSKNHHSISLLFNNDFIIPGFLDCELAQEIKAFLNKARMGLVFNAKMEQSETDIIKLVLSQSGLDRAIHLLFLLRKFSEQPVSQVLSNTPEEQCCSKTFAKLQDILAFIHKNAYRKLLLDEVATQFYMSRNHLSRFFTENTGFSFSQYLLKLRIERASELLLKSTKPITHVSEESGFDSISSFNRSFLREKGLSPREFRKQLKNT</sequence>
<dbReference type="InterPro" id="IPR037923">
    <property type="entry name" value="HTH-like"/>
</dbReference>
<evidence type="ECO:0000313" key="6">
    <source>
        <dbReference type="Proteomes" id="UP000501168"/>
    </source>
</evidence>
<dbReference type="Pfam" id="PF02311">
    <property type="entry name" value="AraC_binding"/>
    <property type="match status" value="1"/>
</dbReference>
<evidence type="ECO:0000256" key="3">
    <source>
        <dbReference type="ARBA" id="ARBA00023163"/>
    </source>
</evidence>
<name>A0A6G9IAS0_9GAMM</name>
<dbReference type="GO" id="GO:0003700">
    <property type="term" value="F:DNA-binding transcription factor activity"/>
    <property type="evidence" value="ECO:0007669"/>
    <property type="project" value="InterPro"/>
</dbReference>
<dbReference type="InterPro" id="IPR003313">
    <property type="entry name" value="AraC-bd"/>
</dbReference>
<keyword evidence="6" id="KW-1185">Reference proteome</keyword>
<dbReference type="GO" id="GO:0043565">
    <property type="term" value="F:sequence-specific DNA binding"/>
    <property type="evidence" value="ECO:0007669"/>
    <property type="project" value="InterPro"/>
</dbReference>
<dbReference type="EMBL" id="CP050253">
    <property type="protein sequence ID" value="QIQ20919.1"/>
    <property type="molecule type" value="Genomic_DNA"/>
</dbReference>
<organism evidence="5 6">
    <name type="scientific">Zophobihabitans entericus</name>
    <dbReference type="NCBI Taxonomy" id="1635327"/>
    <lineage>
        <taxon>Bacteria</taxon>
        <taxon>Pseudomonadati</taxon>
        <taxon>Pseudomonadota</taxon>
        <taxon>Gammaproteobacteria</taxon>
        <taxon>Orbales</taxon>
        <taxon>Orbaceae</taxon>
        <taxon>Zophobihabitans</taxon>
    </lineage>
</organism>
<dbReference type="SUPFAM" id="SSF51215">
    <property type="entry name" value="Regulatory protein AraC"/>
    <property type="match status" value="1"/>
</dbReference>
<dbReference type="Pfam" id="PF12833">
    <property type="entry name" value="HTH_18"/>
    <property type="match status" value="1"/>
</dbReference>
<keyword evidence="1" id="KW-0805">Transcription regulation</keyword>
<dbReference type="InterPro" id="IPR018060">
    <property type="entry name" value="HTH_AraC"/>
</dbReference>
<dbReference type="Gene3D" id="1.10.10.60">
    <property type="entry name" value="Homeodomain-like"/>
    <property type="match status" value="2"/>
</dbReference>
<dbReference type="RefSeq" id="WP_166915182.1">
    <property type="nucleotide sequence ID" value="NZ_CP050253.1"/>
</dbReference>
<proteinExistence type="predicted"/>
<evidence type="ECO:0000256" key="2">
    <source>
        <dbReference type="ARBA" id="ARBA00023125"/>
    </source>
</evidence>
<keyword evidence="2" id="KW-0238">DNA-binding</keyword>